<evidence type="ECO:0000313" key="3">
    <source>
        <dbReference type="Proteomes" id="UP001597561"/>
    </source>
</evidence>
<keyword evidence="1" id="KW-1133">Transmembrane helix</keyword>
<reference evidence="3" key="1">
    <citation type="journal article" date="2019" name="Int. J. Syst. Evol. Microbiol.">
        <title>The Global Catalogue of Microorganisms (GCM) 10K type strain sequencing project: providing services to taxonomists for standard genome sequencing and annotation.</title>
        <authorList>
            <consortium name="The Broad Institute Genomics Platform"/>
            <consortium name="The Broad Institute Genome Sequencing Center for Infectious Disease"/>
            <person name="Wu L."/>
            <person name="Ma J."/>
        </authorList>
    </citation>
    <scope>NUCLEOTIDE SEQUENCE [LARGE SCALE GENOMIC DNA]</scope>
    <source>
        <strain evidence="3">KCTC 13528</strain>
    </source>
</reference>
<comment type="caution">
    <text evidence="2">The sequence shown here is derived from an EMBL/GenBank/DDBJ whole genome shotgun (WGS) entry which is preliminary data.</text>
</comment>
<dbReference type="Proteomes" id="UP001597561">
    <property type="component" value="Unassembled WGS sequence"/>
</dbReference>
<keyword evidence="1" id="KW-0812">Transmembrane</keyword>
<name>A0ABW5ZJE6_9BACL</name>
<organism evidence="2 3">
    <name type="scientific">Jeotgalibacillus terrae</name>
    <dbReference type="NCBI Taxonomy" id="587735"/>
    <lineage>
        <taxon>Bacteria</taxon>
        <taxon>Bacillati</taxon>
        <taxon>Bacillota</taxon>
        <taxon>Bacilli</taxon>
        <taxon>Bacillales</taxon>
        <taxon>Caryophanaceae</taxon>
        <taxon>Jeotgalibacillus</taxon>
    </lineage>
</organism>
<dbReference type="RefSeq" id="WP_204728763.1">
    <property type="nucleotide sequence ID" value="NZ_JAFBDK010000005.1"/>
</dbReference>
<dbReference type="EMBL" id="JBHUPG010000019">
    <property type="protein sequence ID" value="MFD2912198.1"/>
    <property type="molecule type" value="Genomic_DNA"/>
</dbReference>
<dbReference type="InterPro" id="IPR017259">
    <property type="entry name" value="UCP037672"/>
</dbReference>
<accession>A0ABW5ZJE6</accession>
<protein>
    <submittedName>
        <fullName evidence="2">DUF3784 domain-containing protein</fullName>
    </submittedName>
</protein>
<evidence type="ECO:0000256" key="1">
    <source>
        <dbReference type="SAM" id="Phobius"/>
    </source>
</evidence>
<feature type="transmembrane region" description="Helical" evidence="1">
    <location>
        <begin position="71"/>
        <end position="94"/>
    </location>
</feature>
<feature type="transmembrane region" description="Helical" evidence="1">
    <location>
        <begin position="45"/>
        <end position="65"/>
    </location>
</feature>
<dbReference type="Pfam" id="PF12650">
    <property type="entry name" value="DUF3784"/>
    <property type="match status" value="1"/>
</dbReference>
<sequence length="103" mass="11391">MFAGGMIVCFFVSGILFFFSYQIGKKKELTLIAGFNEETFKGDKNKLAGATGLYLMILGILMLVFPLGFAFFGSIAGQVLFVLVIVTTILLIWYMNRLSKSVV</sequence>
<feature type="transmembrane region" description="Helical" evidence="1">
    <location>
        <begin position="6"/>
        <end position="24"/>
    </location>
</feature>
<keyword evidence="1" id="KW-0472">Membrane</keyword>
<proteinExistence type="predicted"/>
<evidence type="ECO:0000313" key="2">
    <source>
        <dbReference type="EMBL" id="MFD2912198.1"/>
    </source>
</evidence>
<gene>
    <name evidence="2" type="ORF">ACFS5P_09955</name>
</gene>
<keyword evidence="3" id="KW-1185">Reference proteome</keyword>